<accession>A0A9P5Z7C6</accession>
<protein>
    <submittedName>
        <fullName evidence="2">Uncharacterized protein</fullName>
    </submittedName>
</protein>
<name>A0A9P5Z7C6_9AGAR</name>
<sequence length="177" mass="20438">MHPRRTLKHRTWRSGKSFKPRGRRTIPSSPTIASGGSSTAQFWSLPRIESQAWWRNVRDEERVCGAHLTRFLCETSRQRVCVRFFQTLTRDINGIEKRAQGMVVIDSGYFLTLLLRLLQTSNRWFSTIMAISNVKIALAGHLLQPFASQPFLGTLYERDATQRRPNTSDIHRVLVLI</sequence>
<feature type="compositionally biased region" description="Polar residues" evidence="1">
    <location>
        <begin position="26"/>
        <end position="38"/>
    </location>
</feature>
<feature type="compositionally biased region" description="Basic residues" evidence="1">
    <location>
        <begin position="1"/>
        <end position="24"/>
    </location>
</feature>
<evidence type="ECO:0000313" key="3">
    <source>
        <dbReference type="Proteomes" id="UP000807469"/>
    </source>
</evidence>
<proteinExistence type="predicted"/>
<gene>
    <name evidence="2" type="ORF">BDN70DRAFT_445482</name>
</gene>
<dbReference type="AlphaFoldDB" id="A0A9P5Z7C6"/>
<dbReference type="Proteomes" id="UP000807469">
    <property type="component" value="Unassembled WGS sequence"/>
</dbReference>
<keyword evidence="3" id="KW-1185">Reference proteome</keyword>
<evidence type="ECO:0000313" key="2">
    <source>
        <dbReference type="EMBL" id="KAF9482342.1"/>
    </source>
</evidence>
<comment type="caution">
    <text evidence="2">The sequence shown here is derived from an EMBL/GenBank/DDBJ whole genome shotgun (WGS) entry which is preliminary data.</text>
</comment>
<dbReference type="EMBL" id="MU155167">
    <property type="protein sequence ID" value="KAF9482342.1"/>
    <property type="molecule type" value="Genomic_DNA"/>
</dbReference>
<organism evidence="2 3">
    <name type="scientific">Pholiota conissans</name>
    <dbReference type="NCBI Taxonomy" id="109636"/>
    <lineage>
        <taxon>Eukaryota</taxon>
        <taxon>Fungi</taxon>
        <taxon>Dikarya</taxon>
        <taxon>Basidiomycota</taxon>
        <taxon>Agaricomycotina</taxon>
        <taxon>Agaricomycetes</taxon>
        <taxon>Agaricomycetidae</taxon>
        <taxon>Agaricales</taxon>
        <taxon>Agaricineae</taxon>
        <taxon>Strophariaceae</taxon>
        <taxon>Pholiota</taxon>
    </lineage>
</organism>
<feature type="region of interest" description="Disordered" evidence="1">
    <location>
        <begin position="1"/>
        <end position="38"/>
    </location>
</feature>
<reference evidence="2" key="1">
    <citation type="submission" date="2020-11" db="EMBL/GenBank/DDBJ databases">
        <authorList>
            <consortium name="DOE Joint Genome Institute"/>
            <person name="Ahrendt S."/>
            <person name="Riley R."/>
            <person name="Andreopoulos W."/>
            <person name="Labutti K."/>
            <person name="Pangilinan J."/>
            <person name="Ruiz-Duenas F.J."/>
            <person name="Barrasa J.M."/>
            <person name="Sanchez-Garcia M."/>
            <person name="Camarero S."/>
            <person name="Miyauchi S."/>
            <person name="Serrano A."/>
            <person name="Linde D."/>
            <person name="Babiker R."/>
            <person name="Drula E."/>
            <person name="Ayuso-Fernandez I."/>
            <person name="Pacheco R."/>
            <person name="Padilla G."/>
            <person name="Ferreira P."/>
            <person name="Barriuso J."/>
            <person name="Kellner H."/>
            <person name="Castanera R."/>
            <person name="Alfaro M."/>
            <person name="Ramirez L."/>
            <person name="Pisabarro A.G."/>
            <person name="Kuo A."/>
            <person name="Tritt A."/>
            <person name="Lipzen A."/>
            <person name="He G."/>
            <person name="Yan M."/>
            <person name="Ng V."/>
            <person name="Cullen D."/>
            <person name="Martin F."/>
            <person name="Rosso M.-N."/>
            <person name="Henrissat B."/>
            <person name="Hibbett D."/>
            <person name="Martinez A.T."/>
            <person name="Grigoriev I.V."/>
        </authorList>
    </citation>
    <scope>NUCLEOTIDE SEQUENCE</scope>
    <source>
        <strain evidence="2">CIRM-BRFM 674</strain>
    </source>
</reference>
<evidence type="ECO:0000256" key="1">
    <source>
        <dbReference type="SAM" id="MobiDB-lite"/>
    </source>
</evidence>